<dbReference type="RefSeq" id="WP_225674444.1">
    <property type="nucleotide sequence ID" value="NZ_JAEDAH010000049.1"/>
</dbReference>
<evidence type="ECO:0000259" key="4">
    <source>
        <dbReference type="PROSITE" id="PS50887"/>
    </source>
</evidence>
<dbReference type="CDD" id="cd01949">
    <property type="entry name" value="GGDEF"/>
    <property type="match status" value="1"/>
</dbReference>
<protein>
    <recommendedName>
        <fullName evidence="1">diguanylate cyclase</fullName>
        <ecNumber evidence="1">2.7.7.65</ecNumber>
    </recommendedName>
</protein>
<dbReference type="PROSITE" id="PS50887">
    <property type="entry name" value="GGDEF"/>
    <property type="match status" value="1"/>
</dbReference>
<proteinExistence type="predicted"/>
<dbReference type="InterPro" id="IPR000160">
    <property type="entry name" value="GGDEF_dom"/>
</dbReference>
<dbReference type="InterPro" id="IPR043128">
    <property type="entry name" value="Rev_trsase/Diguanyl_cyclase"/>
</dbReference>
<dbReference type="PANTHER" id="PTHR45138:SF24">
    <property type="entry name" value="DIGUANYLATE CYCLASE DGCC-RELATED"/>
    <property type="match status" value="1"/>
</dbReference>
<dbReference type="SUPFAM" id="SSF55073">
    <property type="entry name" value="Nucleotide cyclase"/>
    <property type="match status" value="1"/>
</dbReference>
<organism evidence="5 6">
    <name type="scientific">Thalassolituus marinus</name>
    <dbReference type="NCBI Taxonomy" id="671053"/>
    <lineage>
        <taxon>Bacteria</taxon>
        <taxon>Pseudomonadati</taxon>
        <taxon>Pseudomonadota</taxon>
        <taxon>Gammaproteobacteria</taxon>
        <taxon>Oceanospirillales</taxon>
        <taxon>Oceanospirillaceae</taxon>
        <taxon>Thalassolituus</taxon>
    </lineage>
</organism>
<name>A0ABS7ZS33_9GAMM</name>
<dbReference type="SUPFAM" id="SSF52172">
    <property type="entry name" value="CheY-like"/>
    <property type="match status" value="1"/>
</dbReference>
<dbReference type="Proteomes" id="UP000714380">
    <property type="component" value="Unassembled WGS sequence"/>
</dbReference>
<feature type="domain" description="GGDEF" evidence="4">
    <location>
        <begin position="166"/>
        <end position="303"/>
    </location>
</feature>
<dbReference type="InterPro" id="IPR001789">
    <property type="entry name" value="Sig_transdc_resp-reg_receiver"/>
</dbReference>
<accession>A0ABS7ZS33</accession>
<dbReference type="InterPro" id="IPR011006">
    <property type="entry name" value="CheY-like_superfamily"/>
</dbReference>
<dbReference type="PANTHER" id="PTHR45138">
    <property type="entry name" value="REGULATORY COMPONENTS OF SENSORY TRANSDUCTION SYSTEM"/>
    <property type="match status" value="1"/>
</dbReference>
<dbReference type="EMBL" id="JAEDAH010000049">
    <property type="protein sequence ID" value="MCA6063947.1"/>
    <property type="molecule type" value="Genomic_DNA"/>
</dbReference>
<evidence type="ECO:0000313" key="5">
    <source>
        <dbReference type="EMBL" id="MCA6063947.1"/>
    </source>
</evidence>
<feature type="domain" description="Response regulatory" evidence="3">
    <location>
        <begin position="6"/>
        <end position="123"/>
    </location>
</feature>
<feature type="modified residue" description="4-aspartylphosphate" evidence="2">
    <location>
        <position position="57"/>
    </location>
</feature>
<dbReference type="SMART" id="SM00267">
    <property type="entry name" value="GGDEF"/>
    <property type="match status" value="1"/>
</dbReference>
<dbReference type="NCBIfam" id="TIGR00254">
    <property type="entry name" value="GGDEF"/>
    <property type="match status" value="1"/>
</dbReference>
<comment type="caution">
    <text evidence="5">The sequence shown here is derived from an EMBL/GenBank/DDBJ whole genome shotgun (WGS) entry which is preliminary data.</text>
</comment>
<dbReference type="SMART" id="SM00448">
    <property type="entry name" value="REC"/>
    <property type="match status" value="1"/>
</dbReference>
<evidence type="ECO:0000256" key="1">
    <source>
        <dbReference type="ARBA" id="ARBA00012528"/>
    </source>
</evidence>
<dbReference type="Gene3D" id="3.40.50.2300">
    <property type="match status" value="1"/>
</dbReference>
<dbReference type="InterPro" id="IPR029787">
    <property type="entry name" value="Nucleotide_cyclase"/>
</dbReference>
<keyword evidence="2" id="KW-0597">Phosphoprotein</keyword>
<keyword evidence="6" id="KW-1185">Reference proteome</keyword>
<dbReference type="Gene3D" id="3.30.70.270">
    <property type="match status" value="1"/>
</dbReference>
<reference evidence="5 6" key="1">
    <citation type="submission" date="2020-12" db="EMBL/GenBank/DDBJ databases">
        <title>Novel Thalassolituus-related marine hydrocarbonoclastic bacteria mediated algae-derived hydrocarbons mineralization in twilight zone of the northern South China Sea.</title>
        <authorList>
            <person name="Dong C."/>
        </authorList>
    </citation>
    <scope>NUCLEOTIDE SEQUENCE [LARGE SCALE GENOMIC DNA]</scope>
    <source>
        <strain evidence="5 6">IMCC1826</strain>
    </source>
</reference>
<dbReference type="Pfam" id="PF00990">
    <property type="entry name" value="GGDEF"/>
    <property type="match status" value="1"/>
</dbReference>
<sequence length="313" mass="33944">MAAQPLVIIADATLAVQAQLGDFLAGDLCVVSALNPAQLNAWLDDAAHQAPDLLLLDASLPEQGLSAFCNAWRNHPMTRGADIIVMGAADDAIEVEALMAGAVDYLRKPVKPLLYLARVKAQLRQRAQRKALESLSMTDSLTGLANRRYLDEFIEAERRQAQRVQGNVGLIMVDIDHFKAYNDHYGHPQGDRCLYQVAQGLRAAVQRPRDLVARYGGEEFAVVLPSVQLSGVKVVAERIRDVLESLAIPHTASPVQPVVTLSMGLAWCEPQAGEQPSLLIEAADEALYSAKGAGRNCISDTVDLAVVRQLLTH</sequence>
<evidence type="ECO:0000259" key="3">
    <source>
        <dbReference type="PROSITE" id="PS50110"/>
    </source>
</evidence>
<gene>
    <name evidence="5" type="ORF">I9W95_10035</name>
</gene>
<dbReference type="EC" id="2.7.7.65" evidence="1"/>
<evidence type="ECO:0000256" key="2">
    <source>
        <dbReference type="PROSITE-ProRule" id="PRU00169"/>
    </source>
</evidence>
<dbReference type="InterPro" id="IPR050469">
    <property type="entry name" value="Diguanylate_Cyclase"/>
</dbReference>
<dbReference type="PROSITE" id="PS50110">
    <property type="entry name" value="RESPONSE_REGULATORY"/>
    <property type="match status" value="1"/>
</dbReference>
<evidence type="ECO:0000313" key="6">
    <source>
        <dbReference type="Proteomes" id="UP000714380"/>
    </source>
</evidence>
<dbReference type="Pfam" id="PF00072">
    <property type="entry name" value="Response_reg"/>
    <property type="match status" value="1"/>
</dbReference>